<sequence>MSKSRLGQPLTLPCGLELPNRLVKASIAENLAGANGLPTTPQIKNVYSAWANGGWGLVMSGNVEVDVRYLGQAYDGCIDKTRSHETTVEAFKDLARICKVKGTPTLLQLNHPGRQSPPGAGTKSFWDKSLAPSPVPLNFGPGIISWLTSTCLFGTPKEMTQADIEDVVNRFVYAATVAAEAGFDGIELHAAHGYLLSLFLSSKTNLRTDAYGGSPAARTKIVVDIIKAIRAAVPPTFCVGLKLNSTDHQTAGDAESKSELSDALEQASLIAETGLDFLEVSGGSYEKPSCGHTNPRVKMVTGPKTQSKRTAARESYFLDFARELRKAVPDMTLMVTGGFRTRQGMEAALAEGACDLIGIARPAILNPSLPQNIIFNNELSDEDAKVYAKRIEVPYLAKLLGARAVGTGFEMKWYTDQLLTIQGSD</sequence>
<reference evidence="8" key="1">
    <citation type="submission" date="2019-06" db="EMBL/GenBank/DDBJ databases">
        <authorList>
            <person name="Broberg M."/>
        </authorList>
    </citation>
    <scope>NUCLEOTIDE SEQUENCE [LARGE SCALE GENOMIC DNA]</scope>
</reference>
<name>A0A9N9UIB6_9HYPO</name>
<keyword evidence="3" id="KW-0288">FMN</keyword>
<dbReference type="OrthoDB" id="1663137at2759"/>
<dbReference type="InterPro" id="IPR051799">
    <property type="entry name" value="NADH_flavin_oxidoreductase"/>
</dbReference>
<gene>
    <name evidence="7" type="ORF">CBYS24578_00014210</name>
</gene>
<dbReference type="PANTHER" id="PTHR43656:SF2">
    <property type="entry name" value="BINDING OXIDOREDUCTASE, PUTATIVE (AFU_ORTHOLOGUE AFUA_2G08260)-RELATED"/>
    <property type="match status" value="1"/>
</dbReference>
<evidence type="ECO:0000256" key="5">
    <source>
        <dbReference type="SAM" id="MobiDB-lite"/>
    </source>
</evidence>
<reference evidence="7 8" key="2">
    <citation type="submission" date="2021-10" db="EMBL/GenBank/DDBJ databases">
        <authorList>
            <person name="Piombo E."/>
        </authorList>
    </citation>
    <scope>NUCLEOTIDE SEQUENCE [LARGE SCALE GENOMIC DNA]</scope>
</reference>
<accession>A0A9N9UIB6</accession>
<evidence type="ECO:0000313" key="8">
    <source>
        <dbReference type="Proteomes" id="UP000754883"/>
    </source>
</evidence>
<evidence type="ECO:0000259" key="6">
    <source>
        <dbReference type="Pfam" id="PF00724"/>
    </source>
</evidence>
<dbReference type="Pfam" id="PF00724">
    <property type="entry name" value="Oxidored_FMN"/>
    <property type="match status" value="1"/>
</dbReference>
<dbReference type="GO" id="GO:0010181">
    <property type="term" value="F:FMN binding"/>
    <property type="evidence" value="ECO:0007669"/>
    <property type="project" value="InterPro"/>
</dbReference>
<dbReference type="EMBL" id="CABFNO020001454">
    <property type="protein sequence ID" value="CAG9988799.1"/>
    <property type="molecule type" value="Genomic_DNA"/>
</dbReference>
<dbReference type="CDD" id="cd04733">
    <property type="entry name" value="OYE_like_2_FMN"/>
    <property type="match status" value="1"/>
</dbReference>
<dbReference type="PANTHER" id="PTHR43656">
    <property type="entry name" value="BINDING OXIDOREDUCTASE, PUTATIVE (AFU_ORTHOLOGUE AFUA_2G08260)-RELATED"/>
    <property type="match status" value="1"/>
</dbReference>
<organism evidence="7 8">
    <name type="scientific">Clonostachys byssicola</name>
    <dbReference type="NCBI Taxonomy" id="160290"/>
    <lineage>
        <taxon>Eukaryota</taxon>
        <taxon>Fungi</taxon>
        <taxon>Dikarya</taxon>
        <taxon>Ascomycota</taxon>
        <taxon>Pezizomycotina</taxon>
        <taxon>Sordariomycetes</taxon>
        <taxon>Hypocreomycetidae</taxon>
        <taxon>Hypocreales</taxon>
        <taxon>Bionectriaceae</taxon>
        <taxon>Clonostachys</taxon>
    </lineage>
</organism>
<evidence type="ECO:0000313" key="7">
    <source>
        <dbReference type="EMBL" id="CAG9988799.1"/>
    </source>
</evidence>
<dbReference type="InterPro" id="IPR001155">
    <property type="entry name" value="OxRdtase_FMN_N"/>
</dbReference>
<keyword evidence="2" id="KW-0285">Flavoprotein</keyword>
<proteinExistence type="inferred from homology"/>
<evidence type="ECO:0000256" key="1">
    <source>
        <dbReference type="ARBA" id="ARBA00005979"/>
    </source>
</evidence>
<feature type="region of interest" description="Disordered" evidence="5">
    <location>
        <begin position="286"/>
        <end position="305"/>
    </location>
</feature>
<dbReference type="AlphaFoldDB" id="A0A9N9UIB6"/>
<keyword evidence="4" id="KW-0560">Oxidoreductase</keyword>
<feature type="domain" description="NADH:flavin oxidoreductase/NADH oxidase N-terminal" evidence="6">
    <location>
        <begin position="8"/>
        <end position="373"/>
    </location>
</feature>
<comment type="similarity">
    <text evidence="1">Belongs to the NADH:flavin oxidoreductase/NADH oxidase family.</text>
</comment>
<evidence type="ECO:0000256" key="3">
    <source>
        <dbReference type="ARBA" id="ARBA00022643"/>
    </source>
</evidence>
<comment type="caution">
    <text evidence="7">The sequence shown here is derived from an EMBL/GenBank/DDBJ whole genome shotgun (WGS) entry which is preliminary data.</text>
</comment>
<dbReference type="SUPFAM" id="SSF51395">
    <property type="entry name" value="FMN-linked oxidoreductases"/>
    <property type="match status" value="1"/>
</dbReference>
<keyword evidence="8" id="KW-1185">Reference proteome</keyword>
<evidence type="ECO:0000256" key="4">
    <source>
        <dbReference type="ARBA" id="ARBA00023002"/>
    </source>
</evidence>
<dbReference type="InterPro" id="IPR013785">
    <property type="entry name" value="Aldolase_TIM"/>
</dbReference>
<evidence type="ECO:0000256" key="2">
    <source>
        <dbReference type="ARBA" id="ARBA00022630"/>
    </source>
</evidence>
<dbReference type="Proteomes" id="UP000754883">
    <property type="component" value="Unassembled WGS sequence"/>
</dbReference>
<dbReference type="Gene3D" id="3.20.20.70">
    <property type="entry name" value="Aldolase class I"/>
    <property type="match status" value="1"/>
</dbReference>
<dbReference type="GO" id="GO:0016491">
    <property type="term" value="F:oxidoreductase activity"/>
    <property type="evidence" value="ECO:0007669"/>
    <property type="project" value="UniProtKB-KW"/>
</dbReference>
<protein>
    <recommendedName>
        <fullName evidence="6">NADH:flavin oxidoreductase/NADH oxidase N-terminal domain-containing protein</fullName>
    </recommendedName>
</protein>